<dbReference type="OrthoDB" id="371154at2759"/>
<keyword evidence="2" id="KW-0472">Membrane</keyword>
<name>A0A1C3L656_PLAOA</name>
<feature type="compositionally biased region" description="Low complexity" evidence="1">
    <location>
        <begin position="1752"/>
        <end position="1778"/>
    </location>
</feature>
<feature type="region of interest" description="Disordered" evidence="1">
    <location>
        <begin position="1671"/>
        <end position="1778"/>
    </location>
</feature>
<feature type="compositionally biased region" description="Acidic residues" evidence="1">
    <location>
        <begin position="1686"/>
        <end position="1702"/>
    </location>
</feature>
<feature type="transmembrane region" description="Helical" evidence="2">
    <location>
        <begin position="437"/>
        <end position="459"/>
    </location>
</feature>
<dbReference type="VEuPathDB" id="PlasmoDB:POWCR01_140070700"/>
<feature type="transmembrane region" description="Helical" evidence="2">
    <location>
        <begin position="276"/>
        <end position="297"/>
    </location>
</feature>
<dbReference type="VEuPathDB" id="PlasmoDB:PocGH01_14076600"/>
<feature type="compositionally biased region" description="Low complexity" evidence="1">
    <location>
        <begin position="1727"/>
        <end position="1738"/>
    </location>
</feature>
<feature type="region of interest" description="Disordered" evidence="1">
    <location>
        <begin position="964"/>
        <end position="983"/>
    </location>
</feature>
<keyword evidence="2" id="KW-0812">Transmembrane</keyword>
<feature type="transmembrane region" description="Helical" evidence="2">
    <location>
        <begin position="251"/>
        <end position="270"/>
    </location>
</feature>
<dbReference type="Proteomes" id="UP000243200">
    <property type="component" value="Chromosome 14"/>
</dbReference>
<evidence type="ECO:0000256" key="1">
    <source>
        <dbReference type="SAM" id="MobiDB-lite"/>
    </source>
</evidence>
<evidence type="ECO:0000313" key="4">
    <source>
        <dbReference type="EMBL" id="SBT82835.1"/>
    </source>
</evidence>
<reference evidence="4 5" key="1">
    <citation type="submission" date="2016-06" db="EMBL/GenBank/DDBJ databases">
        <authorList>
            <consortium name="Pathogen Informatics"/>
        </authorList>
    </citation>
    <scope>NUCLEOTIDE SEQUENCE [LARGE SCALE GENOMIC DNA]</scope>
    <source>
        <strain evidence="4">PowCR01</strain>
    </source>
</reference>
<organism evidence="4 5">
    <name type="scientific">Plasmodium ovale</name>
    <name type="common">malaria parasite P. ovale</name>
    <dbReference type="NCBI Taxonomy" id="36330"/>
    <lineage>
        <taxon>Eukaryota</taxon>
        <taxon>Sar</taxon>
        <taxon>Alveolata</taxon>
        <taxon>Apicomplexa</taxon>
        <taxon>Aconoidasida</taxon>
        <taxon>Haemosporida</taxon>
        <taxon>Plasmodiidae</taxon>
        <taxon>Plasmodium</taxon>
        <taxon>Plasmodium (Plasmodium)</taxon>
    </lineage>
</organism>
<gene>
    <name evidence="4" type="primary">RON3</name>
    <name evidence="4" type="ORF">POWCR01_140070700</name>
</gene>
<accession>A0A1C3L656</accession>
<keyword evidence="2" id="KW-1133">Transmembrane helix</keyword>
<feature type="compositionally biased region" description="Polar residues" evidence="1">
    <location>
        <begin position="1739"/>
        <end position="1749"/>
    </location>
</feature>
<feature type="compositionally biased region" description="Basic and acidic residues" evidence="1">
    <location>
        <begin position="1703"/>
        <end position="1721"/>
    </location>
</feature>
<sequence length="2329" mass="272128">MKKYWFYIWSFYLFFNIFSKCKEIENKNVKVLANYKNDNNIGSYVKNRDVQTGKNIKISGNSNYNEYSFLHLKASSIFNQHYVAKLINTILYKGLYTKGYFHRNVAVYESLSRTNFFFYLTVLNKENVRSIVKLISKSDSSKKNKYEVFKKQLMSNFNCPPFEMDDTIKNEMDQALIIYKKAKTDSYWNTLDALKTDGLLLAKTFMSVSFVQSIRGIIGVINHELIDLCFSNAYLYNHIASFDKLIMNNTFGVIMSYVFKSFLLFFYPLIMPFRGAFAFAISSFCITQLSKIVFAIYRNVRRLYRISHRRLYLTVLKFNLLKQPELQDYAMKLLYGDGLILVSKIWKLSYLNVTDHLSGKNLHPILNNLFEKNLGTGFFEFSHSLFKYVIDALNDLKLLSKKDGNLDTENEFNSETFKKVLLVLKITRKTLYYEESYMRLAVANLLAKFYLLFLVNINYISKMNPKEFFYNDLDSEFRYIYEDQTYETFLQKISSDITTKPFIKKNVRKINRGSIEFTLSLVKIRLLHYKPSLNFPYSSFYFDETLKKQLSSAMKLIIIGATSIVGSFVNYGDKFAILKKCPLDIIKNLNQTCDNTTFEVKKLLFPLNIFINLVIPLFLDYKDVIIDKSIINNIIEFFKVIIDSKDIYLYTYMKNVVDTIKKSENLDTTDLNYEEEINKVILDEINKVINEVNTEKVNSLKFHTYTIDESSVYLHNKEGHMFKFAFDQDNNKDSFSRLLRIYNYRNPMMYQMPYIKFEPLGSNNGNLVVGSYENKFQGQLTPCYMCLKEDDDVLVVDLIHHVLWASGVDRFSSYIGSSWKRAVLNMAPTEFYEVHRIFMDKTLQEKDKSQNVFIRRIKKYRFNFNKASFSKMFKTFLENVLNKINFFNAEEATIILVMSALYALYKNIEKYEIPLNETYKLYQQKLIEAFFPVTEYAHNYETHTMKYIKEKQKAVKAANEEAAAMGEEATAEDATSEDATATNGTAKEVAPKVQLTMDDEVVKNTKYLQLEIESRENERAKLVEQLSKQHGEIPNYEEFPHLPGQCLFLLYFDYTSFIEHNLNGIENVVSKLSNNTIDVKHIRNMNNIQTEKTKYSSIRQKDLIRIMCGTHLFLKKENVSIDDMYKFDNAKNTVKHLLIILALLRIEKKTNRYTWKRFLTLQKYLDQRRKYYKTPLKYLYLKLVNVKRVFAYTKRRAFISMAKQMKGKRFLNILRYTRFFEIMENAELINEYYPHAYIKFEDILIFSNVFHKFKYSLVRYTSDQQNIRNMLNNFKLAPNTSVNNEHMLLRIFRILHFLVKHKFDIDLYSLKKNEGYFDAYSENKNEHILNGIKLNPVFEKYLFQLFGFLKLLTDMKFTNFLFLRNLFIFIKFYAFTGDLDYSISNSAVYLANKNYLKFILNSILEFERFKKFIQKRKETHDIRKYPIDHYNFQVECFTTDDIKNYKTSTSDMSKLNRYYEIMGFDIPNFYKDYLLLDLFYDDLDVKNLDYYYQKINDVDRSTVGPNRDVYLPGSRNNASKVSLNELYLLNGSIQNYVYLEKFLQRTNIPTIPFDNFTVHPNENTIEIHFTNRAKTVPFYKENILDQFEIIGKSLITEYYNKVKCSFVSFPFYLYYWLILNPGKPNVETISKSGLIKEEDLKPKSKEDKDEEEFKMDENVVKNVLSNALVDEEIKEEHDLSDASTSEGEDSDFEFADIDSEYEEMTKTKKHAESKESLKSSEDELSDSSEPSSEGSESSTTVGSYTSAKSDISPHSYVSAPSSASTTSNLSLAPSESLASLGSLAPSESLASLGSLASSESLASSGRSASNLSLASLGSDTSNLSLASLGSDTSNLSLESSGSATSNLSLSSKGTSASSKSLYSSSSGSTDSDESSSVSHAFLQTSKIAKKQREGKAYNGEHGYVDISTKREKEEKEVSHSLLYKNYSNSGEAAKTFNDKFIHKYSLQDKKGVTGHSFLQKQEINILPFESEMINEKSKGLNKGKYGYFDRPYNMYVPKTNIFRNFNLVLKVVHTLISLNKFSVVTPEEIIKKGLSVIQKKNKFMAKQKLNPFINKMILDINETIQSMKSSSEKGYNIPKSDILSLYKIVEFQLFNQYLIYPPLKRLKENELKYILEVVNQGYYFYMKKLILKLRREQIVKNKVVRILSTFKEYRNLFDEVSTERFYQVLIESLRCRNVQCFDNLFNDFITFHYGNILMRLTNTSSIFLPMEDIFRDKEMINTLREQVQDTYINFTRLQGEPTKIDLENTTPHVKLTYKELVFGSLDLAKKIEAWNSLFTLFNVRHIYMNVGYILLGVKYHIKRSHRVFLHTFDLFGWLRKNKKNSIYIP</sequence>
<proteinExistence type="predicted"/>
<evidence type="ECO:0000256" key="2">
    <source>
        <dbReference type="SAM" id="Phobius"/>
    </source>
</evidence>
<evidence type="ECO:0000313" key="5">
    <source>
        <dbReference type="Proteomes" id="UP000243200"/>
    </source>
</evidence>
<dbReference type="EMBL" id="LT594518">
    <property type="protein sequence ID" value="SBT82835.1"/>
    <property type="molecule type" value="Genomic_DNA"/>
</dbReference>
<feature type="chain" id="PRO_5008678382" evidence="3">
    <location>
        <begin position="22"/>
        <end position="2329"/>
    </location>
</feature>
<evidence type="ECO:0000256" key="3">
    <source>
        <dbReference type="SAM" id="SignalP"/>
    </source>
</evidence>
<keyword evidence="3" id="KW-0732">Signal</keyword>
<feature type="region of interest" description="Disordered" evidence="1">
    <location>
        <begin position="1834"/>
        <end position="1876"/>
    </location>
</feature>
<protein>
    <submittedName>
        <fullName evidence="4">Rhoptry neck protein 3, putative</fullName>
    </submittedName>
</protein>
<feature type="signal peptide" evidence="3">
    <location>
        <begin position="1"/>
        <end position="21"/>
    </location>
</feature>